<dbReference type="InterPro" id="IPR052643">
    <property type="entry name" value="ERP44"/>
</dbReference>
<protein>
    <recommendedName>
        <fullName evidence="3">Thioredoxin domain-containing protein</fullName>
    </recommendedName>
</protein>
<evidence type="ECO:0000259" key="3">
    <source>
        <dbReference type="PROSITE" id="PS51352"/>
    </source>
</evidence>
<gene>
    <name evidence="4" type="ORF">L3Y34_004908</name>
    <name evidence="5" type="ORF">L5515_012005</name>
</gene>
<dbReference type="EMBL" id="CP090894">
    <property type="protein sequence ID" value="ULT96678.1"/>
    <property type="molecule type" value="Genomic_DNA"/>
</dbReference>
<feature type="signal peptide" evidence="2">
    <location>
        <begin position="1"/>
        <end position="18"/>
    </location>
</feature>
<sequence length="409" mass="47618">MFLAHLLLGLSIFLSANCDLVSITSVNHDDIMQNSRLAFVAFTASWCPYSQELLGSFTQAAAKYKEKYPDRKTVWGNVDCVSEMKLGDDYNIVKYPTMKVFFYGHPMVEHRGSRQVNGLIEFVEKMENTAHFVDLNEAESLTQWQQFVRPKKPTLIVWFPQGSPPYEMILKAIAVIYERTIVVGPVVSNLLEHEEHKLWFSLDGEHVEHYNGSVTNFKEILEWIKQKVVDMVRELTFEIMEEVAEQEKPMLVLFRKKGDQETERKFIEAVDRDLEKSVRRKLNIFLADGEILRNVVIRFNRNPDDLPFLVVDQLVHAYPAAWTGDEIFAPGNIKQFVSDLFNENHHKKLHEKVNELLQKILTETERLEREAEEEKDDSKETPSTLDKQESVFKQLKPSKTRYSFAKEEL</sequence>
<feature type="chain" id="PRO_5044706666" description="Thioredoxin domain-containing protein" evidence="2">
    <location>
        <begin position="19"/>
        <end position="409"/>
    </location>
</feature>
<dbReference type="Pfam" id="PF13848">
    <property type="entry name" value="Thioredoxin_6"/>
    <property type="match status" value="1"/>
</dbReference>
<dbReference type="Pfam" id="PF00085">
    <property type="entry name" value="Thioredoxin"/>
    <property type="match status" value="1"/>
</dbReference>
<feature type="region of interest" description="Disordered" evidence="1">
    <location>
        <begin position="367"/>
        <end position="390"/>
    </location>
</feature>
<name>A0AAE9ADB7_CAEBR</name>
<evidence type="ECO:0000313" key="6">
    <source>
        <dbReference type="Proteomes" id="UP000827892"/>
    </source>
</evidence>
<dbReference type="KEGG" id="cbr:CBG_01546"/>
<dbReference type="PROSITE" id="PS51352">
    <property type="entry name" value="THIOREDOXIN_2"/>
    <property type="match status" value="1"/>
</dbReference>
<proteinExistence type="predicted"/>
<dbReference type="Proteomes" id="UP000829354">
    <property type="component" value="Chromosome IV"/>
</dbReference>
<dbReference type="InterPro" id="IPR036249">
    <property type="entry name" value="Thioredoxin-like_sf"/>
</dbReference>
<dbReference type="PANTHER" id="PTHR46295">
    <property type="entry name" value="ENDOPLASMIC RETICULUM RESIDENT PROTEIN 44"/>
    <property type="match status" value="1"/>
</dbReference>
<dbReference type="CDD" id="cd02996">
    <property type="entry name" value="PDI_a_ERp44"/>
    <property type="match status" value="1"/>
</dbReference>
<dbReference type="AlphaFoldDB" id="A0AAE9ADB7"/>
<keyword evidence="7" id="KW-1185">Reference proteome</keyword>
<evidence type="ECO:0000313" key="7">
    <source>
        <dbReference type="Proteomes" id="UP000829354"/>
    </source>
</evidence>
<feature type="domain" description="Thioredoxin" evidence="3">
    <location>
        <begin position="12"/>
        <end position="128"/>
    </location>
</feature>
<dbReference type="PANTHER" id="PTHR46295:SF3">
    <property type="entry name" value="THIOREDOXIN DOMAIN-CONTAINING PROTEIN"/>
    <property type="match status" value="1"/>
</dbReference>
<evidence type="ECO:0000256" key="1">
    <source>
        <dbReference type="SAM" id="MobiDB-lite"/>
    </source>
</evidence>
<keyword evidence="2" id="KW-0732">Signal</keyword>
<reference evidence="4 6" key="2">
    <citation type="submission" date="2022-05" db="EMBL/GenBank/DDBJ databases">
        <title>Chromosome-level reference genomes for two strains of Caenorhabditis briggsae: an improved platform for comparative genomics.</title>
        <authorList>
            <person name="Stevens L."/>
            <person name="Andersen E.C."/>
        </authorList>
    </citation>
    <scope>NUCLEOTIDE SEQUENCE [LARGE SCALE GENOMIC DNA]</scope>
    <source>
        <strain evidence="4">QX1410_ONT</strain>
        <tissue evidence="4">Whole-organism</tissue>
    </source>
</reference>
<evidence type="ECO:0000313" key="5">
    <source>
        <dbReference type="EMBL" id="UMM29855.1"/>
    </source>
</evidence>
<feature type="compositionally biased region" description="Basic and acidic residues" evidence="1">
    <location>
        <begin position="376"/>
        <end position="390"/>
    </location>
</feature>
<dbReference type="SUPFAM" id="SSF52833">
    <property type="entry name" value="Thioredoxin-like"/>
    <property type="match status" value="1"/>
</dbReference>
<evidence type="ECO:0000313" key="4">
    <source>
        <dbReference type="EMBL" id="ULT96678.1"/>
    </source>
</evidence>
<dbReference type="EMBL" id="CP092623">
    <property type="protein sequence ID" value="UMM29855.1"/>
    <property type="molecule type" value="Genomic_DNA"/>
</dbReference>
<evidence type="ECO:0000256" key="2">
    <source>
        <dbReference type="SAM" id="SignalP"/>
    </source>
</evidence>
<dbReference type="Gene3D" id="3.40.30.10">
    <property type="entry name" value="Glutaredoxin"/>
    <property type="match status" value="2"/>
</dbReference>
<organism evidence="4 6">
    <name type="scientific">Caenorhabditis briggsae</name>
    <dbReference type="NCBI Taxonomy" id="6238"/>
    <lineage>
        <taxon>Eukaryota</taxon>
        <taxon>Metazoa</taxon>
        <taxon>Ecdysozoa</taxon>
        <taxon>Nematoda</taxon>
        <taxon>Chromadorea</taxon>
        <taxon>Rhabditida</taxon>
        <taxon>Rhabditina</taxon>
        <taxon>Rhabditomorpha</taxon>
        <taxon>Rhabditoidea</taxon>
        <taxon>Rhabditidae</taxon>
        <taxon>Peloderinae</taxon>
        <taxon>Caenorhabditis</taxon>
    </lineage>
</organism>
<dbReference type="InterPro" id="IPR013766">
    <property type="entry name" value="Thioredoxin_domain"/>
</dbReference>
<reference evidence="5 7" key="1">
    <citation type="submission" date="2022-04" db="EMBL/GenBank/DDBJ databases">
        <title>Chromosome-level reference genomes for two strains of Caenorhabditis briggsae: an improved platform for comparative genomics.</title>
        <authorList>
            <person name="Stevens L."/>
            <person name="Andersen E."/>
        </authorList>
    </citation>
    <scope>NUCLEOTIDE SEQUENCE [LARGE SCALE GENOMIC DNA]</scope>
    <source>
        <strain evidence="5">VX34</strain>
        <tissue evidence="5">Whole-organism</tissue>
    </source>
</reference>
<accession>A0AAE9ADB7</accession>
<dbReference type="Proteomes" id="UP000827892">
    <property type="component" value="Chromosome IV"/>
</dbReference>